<dbReference type="InterPro" id="IPR001313">
    <property type="entry name" value="Pumilio_RNA-bd_rpt"/>
</dbReference>
<comment type="caution">
    <text evidence="6">The sequence shown here is derived from an EMBL/GenBank/DDBJ whole genome shotgun (WGS) entry which is preliminary data.</text>
</comment>
<accession>A0ABR3J2X7</accession>
<dbReference type="InterPro" id="IPR016024">
    <property type="entry name" value="ARM-type_fold"/>
</dbReference>
<dbReference type="Gene3D" id="1.25.10.10">
    <property type="entry name" value="Leucine-rich Repeat Variant"/>
    <property type="match status" value="3"/>
</dbReference>
<dbReference type="Pfam" id="PF22493">
    <property type="entry name" value="PUF_NOP9"/>
    <property type="match status" value="1"/>
</dbReference>
<dbReference type="Proteomes" id="UP001556367">
    <property type="component" value="Unassembled WGS sequence"/>
</dbReference>
<feature type="region of interest" description="Disordered" evidence="5">
    <location>
        <begin position="667"/>
        <end position="797"/>
    </location>
</feature>
<evidence type="ECO:0000256" key="3">
    <source>
        <dbReference type="ARBA" id="ARBA00030932"/>
    </source>
</evidence>
<evidence type="ECO:0000256" key="4">
    <source>
        <dbReference type="ARBA" id="ARBA00031929"/>
    </source>
</evidence>
<evidence type="ECO:0000256" key="5">
    <source>
        <dbReference type="SAM" id="MobiDB-lite"/>
    </source>
</evidence>
<protein>
    <recommendedName>
        <fullName evidence="1">Nucleolar protein 9</fullName>
    </recommendedName>
    <alternativeName>
        <fullName evidence="3 4">Pumilio domain-containing protein NOP9</fullName>
    </alternativeName>
</protein>
<feature type="compositionally biased region" description="Basic residues" evidence="5">
    <location>
        <begin position="788"/>
        <end position="797"/>
    </location>
</feature>
<evidence type="ECO:0000256" key="1">
    <source>
        <dbReference type="ARBA" id="ARBA00016427"/>
    </source>
</evidence>
<feature type="compositionally biased region" description="Basic and acidic residues" evidence="5">
    <location>
        <begin position="269"/>
        <end position="278"/>
    </location>
</feature>
<dbReference type="PANTHER" id="PTHR13102">
    <property type="entry name" value="NUCLEOLAR PROTEIN 9"/>
    <property type="match status" value="1"/>
</dbReference>
<sequence length="797" mass="89038">MPRENRKRGKKHKKVTEPEPPAHEVQDVSYVNNVETDQGQPSWIVSAPDREDANPEARFGYVDADVKAYFRTVDGQIRSWQEEDLTPEDGNDVDPNEERRLFFMAALTEMSDKEKQLATDPDCSIVLERMIYSMDDFIRRVFMDKFMGSFDILVKHRFASHVLQTFFTVAADTISRESRGIFPSVPESEDQGELRTLTQLVLDCCEELLPSFQSLIMDPFGSHVMRALILLLSPKASGSSNGSQSTLRSKKSAAWKAKQGPLKSVFNDGKGKASESSHKNLPQEFHAVSRKFVRVIRDELGENEVRALAASKVASPVLQMLVEVEADEGIHDEPGSLMDCVLVGIITACHNESSASHEPSDYVNTLLRDQTSSHLLETLVSRSPENAFNVIWTTYFRGKLARLSAHPVANFVTAKVVERANEAQLVETCTELADAWPKIIRSSRSGVLKALIDRAAALKRHGAEILEAVYLAFELTSEDERKLLVPCATCLLPLSEYRSITSKPEPKEDPNRSKYGRQKVEDPLEPKVQGALLLQSMLLLPEPHNLAVVESIACLPIENCIKLAHHPVSSRVLDALIDSPNVPFKCKRNFILSFMGNYHTLVDDRIGSRVGDRCWNFADTYLKAREKIARSLITFDTALAASYYGKYFARNLNLHLLKRKPDEWKEMQSERRRAAQEQSSASHGKHQLAPAQPSSVAAGSSRAAHTPVDDEEHGGKKRKRKERQGDEIDALFETKLGKKVKRSALADADPSDPAPCNRQDDATGQQDATLESVLGAIRAAPKDDKGRHRDGKRKKAR</sequence>
<dbReference type="InterPro" id="IPR040000">
    <property type="entry name" value="NOP9"/>
</dbReference>
<dbReference type="EMBL" id="JASNQZ010000012">
    <property type="protein sequence ID" value="KAL0949796.1"/>
    <property type="molecule type" value="Genomic_DNA"/>
</dbReference>
<feature type="compositionally biased region" description="Polar residues" evidence="5">
    <location>
        <begin position="236"/>
        <end position="247"/>
    </location>
</feature>
<reference evidence="7" key="1">
    <citation type="submission" date="2024-06" db="EMBL/GenBank/DDBJ databases">
        <title>Multi-omics analyses provide insights into the biosynthesis of the anticancer antibiotic pleurotin in Hohenbuehelia grisea.</title>
        <authorList>
            <person name="Weaver J.A."/>
            <person name="Alberti F."/>
        </authorList>
    </citation>
    <scope>NUCLEOTIDE SEQUENCE [LARGE SCALE GENOMIC DNA]</scope>
    <source>
        <strain evidence="7">T-177</strain>
    </source>
</reference>
<feature type="region of interest" description="Disordered" evidence="5">
    <location>
        <begin position="1"/>
        <end position="26"/>
    </location>
</feature>
<feature type="region of interest" description="Disordered" evidence="5">
    <location>
        <begin position="501"/>
        <end position="520"/>
    </location>
</feature>
<feature type="compositionally biased region" description="Basic and acidic residues" evidence="5">
    <location>
        <begin position="504"/>
        <end position="520"/>
    </location>
</feature>
<feature type="region of interest" description="Disordered" evidence="5">
    <location>
        <begin position="236"/>
        <end position="280"/>
    </location>
</feature>
<evidence type="ECO:0000313" key="6">
    <source>
        <dbReference type="EMBL" id="KAL0949796.1"/>
    </source>
</evidence>
<evidence type="ECO:0000256" key="2">
    <source>
        <dbReference type="ARBA" id="ARBA00022737"/>
    </source>
</evidence>
<feature type="compositionally biased region" description="Basic and acidic residues" evidence="5">
    <location>
        <begin position="15"/>
        <end position="26"/>
    </location>
</feature>
<dbReference type="PANTHER" id="PTHR13102:SF0">
    <property type="entry name" value="NUCLEOLAR PROTEIN 9"/>
    <property type="match status" value="1"/>
</dbReference>
<keyword evidence="2" id="KW-0677">Repeat</keyword>
<feature type="compositionally biased region" description="Basic residues" evidence="5">
    <location>
        <begin position="1"/>
        <end position="14"/>
    </location>
</feature>
<proteinExistence type="predicted"/>
<evidence type="ECO:0000313" key="7">
    <source>
        <dbReference type="Proteomes" id="UP001556367"/>
    </source>
</evidence>
<dbReference type="InterPro" id="IPR011989">
    <property type="entry name" value="ARM-like"/>
</dbReference>
<dbReference type="SMART" id="SM00025">
    <property type="entry name" value="Pumilio"/>
    <property type="match status" value="6"/>
</dbReference>
<gene>
    <name evidence="6" type="ORF">HGRIS_009833</name>
</gene>
<name>A0ABR3J2X7_9AGAR</name>
<keyword evidence="7" id="KW-1185">Reference proteome</keyword>
<dbReference type="SUPFAM" id="SSF48371">
    <property type="entry name" value="ARM repeat"/>
    <property type="match status" value="2"/>
</dbReference>
<organism evidence="6 7">
    <name type="scientific">Hohenbuehelia grisea</name>
    <dbReference type="NCBI Taxonomy" id="104357"/>
    <lineage>
        <taxon>Eukaryota</taxon>
        <taxon>Fungi</taxon>
        <taxon>Dikarya</taxon>
        <taxon>Basidiomycota</taxon>
        <taxon>Agaricomycotina</taxon>
        <taxon>Agaricomycetes</taxon>
        <taxon>Agaricomycetidae</taxon>
        <taxon>Agaricales</taxon>
        <taxon>Pleurotineae</taxon>
        <taxon>Pleurotaceae</taxon>
        <taxon>Hohenbuehelia</taxon>
    </lineage>
</organism>